<sequence>MLHIKKLVKKVPGVNDQKVENSLESESFRNVLSTQAICTIMKKM</sequence>
<evidence type="ECO:0000313" key="2">
    <source>
        <dbReference type="WBParaSite" id="SPAL_0001778500.1"/>
    </source>
</evidence>
<accession>A0A0N5CIY0</accession>
<keyword evidence="1" id="KW-1185">Reference proteome</keyword>
<dbReference type="AlphaFoldDB" id="A0A0N5CIY0"/>
<evidence type="ECO:0000313" key="1">
    <source>
        <dbReference type="Proteomes" id="UP000046392"/>
    </source>
</evidence>
<dbReference type="WBParaSite" id="SPAL_0001778500.1">
    <property type="protein sequence ID" value="SPAL_0001778500.1"/>
    <property type="gene ID" value="SPAL_0001778500"/>
</dbReference>
<proteinExistence type="predicted"/>
<name>A0A0N5CIY0_STREA</name>
<protein>
    <submittedName>
        <fullName evidence="2">Transposase</fullName>
    </submittedName>
</protein>
<organism evidence="1 2">
    <name type="scientific">Strongyloides papillosus</name>
    <name type="common">Intestinal threadworm</name>
    <dbReference type="NCBI Taxonomy" id="174720"/>
    <lineage>
        <taxon>Eukaryota</taxon>
        <taxon>Metazoa</taxon>
        <taxon>Ecdysozoa</taxon>
        <taxon>Nematoda</taxon>
        <taxon>Chromadorea</taxon>
        <taxon>Rhabditida</taxon>
        <taxon>Tylenchina</taxon>
        <taxon>Panagrolaimomorpha</taxon>
        <taxon>Strongyloidoidea</taxon>
        <taxon>Strongyloididae</taxon>
        <taxon>Strongyloides</taxon>
    </lineage>
</organism>
<dbReference type="Proteomes" id="UP000046392">
    <property type="component" value="Unplaced"/>
</dbReference>
<reference evidence="2" key="1">
    <citation type="submission" date="2017-02" db="UniProtKB">
        <authorList>
            <consortium name="WormBaseParasite"/>
        </authorList>
    </citation>
    <scope>IDENTIFICATION</scope>
</reference>